<evidence type="ECO:0000313" key="2">
    <source>
        <dbReference type="Proteomes" id="UP000464749"/>
    </source>
</evidence>
<protein>
    <submittedName>
        <fullName evidence="1">Uncharacterized protein</fullName>
    </submittedName>
</protein>
<accession>A0A9X7T9A8</accession>
<proteinExistence type="predicted"/>
<dbReference type="RefSeq" id="WP_163589004.1">
    <property type="nucleotide sequence ID" value="NZ_CP040856.1"/>
</dbReference>
<organism evidence="1 2">
    <name type="scientific">Lactobacillus johnsonii</name>
    <dbReference type="NCBI Taxonomy" id="33959"/>
    <lineage>
        <taxon>Bacteria</taxon>
        <taxon>Bacillati</taxon>
        <taxon>Bacillota</taxon>
        <taxon>Bacilli</taxon>
        <taxon>Lactobacillales</taxon>
        <taxon>Lactobacillaceae</taxon>
        <taxon>Lactobacillus</taxon>
    </lineage>
</organism>
<geneLocation type="plasmid" evidence="1 2">
    <name>unnamed2</name>
</geneLocation>
<dbReference type="Proteomes" id="UP000464749">
    <property type="component" value="Plasmid unnamed2"/>
</dbReference>
<dbReference type="AlphaFoldDB" id="A0A9X7T9A8"/>
<gene>
    <name evidence="1" type="ORF">FEE39_10415</name>
</gene>
<name>A0A9X7T9A8_LACJH</name>
<dbReference type="EMBL" id="CP040856">
    <property type="protein sequence ID" value="QIA88646.1"/>
    <property type="molecule type" value="Genomic_DNA"/>
</dbReference>
<reference evidence="1 2" key="1">
    <citation type="submission" date="2019-06" db="EMBL/GenBank/DDBJ databases">
        <title>Whole genome sequencing of Lactobacillus johnsonii strain G2A.</title>
        <authorList>
            <person name="Conlan S."/>
            <person name="Thomas P.J."/>
            <person name="Mullikin J."/>
            <person name="Singer J."/>
            <person name="Weaver C."/>
            <person name="Segre J.A."/>
        </authorList>
    </citation>
    <scope>NUCLEOTIDE SEQUENCE [LARGE SCALE GENOMIC DNA]</scope>
    <source>
        <strain evidence="1 2">G2A</strain>
        <plasmid evidence="1 2">unnamed2</plasmid>
    </source>
</reference>
<sequence length="93" mass="10873">MDKSLKKQKEAYDLCFEFYKWILETGRTSATVSSYKEKRELLHQMDKYKYPSLSNSKAFTIRSTINNGAFGKLRMNGYIRNKNGKLEIVYSVA</sequence>
<keyword evidence="1" id="KW-0614">Plasmid</keyword>
<evidence type="ECO:0000313" key="1">
    <source>
        <dbReference type="EMBL" id="QIA88646.1"/>
    </source>
</evidence>